<gene>
    <name evidence="1" type="ORF">HKBW3S09_00183</name>
    <name evidence="2" type="ORF">HKBW3S34_01599</name>
    <name evidence="3" type="ORF">HKBW3S44_01736</name>
</gene>
<dbReference type="Gene3D" id="3.40.50.150">
    <property type="entry name" value="Vaccinia Virus protein VP39"/>
    <property type="match status" value="1"/>
</dbReference>
<evidence type="ECO:0000313" key="3">
    <source>
        <dbReference type="EMBL" id="GFP38056.1"/>
    </source>
</evidence>
<dbReference type="CDD" id="cd02440">
    <property type="entry name" value="AdoMet_MTases"/>
    <property type="match status" value="1"/>
</dbReference>
<sequence>MENKLAENGPTETSLGWRYSASGTKMEYLKKYAVGNTVLDIGCGKGWYSIFLKDEGFDVYAIDIEKQFEDDRIIM</sequence>
<dbReference type="Proteomes" id="UP000588083">
    <property type="component" value="Unassembled WGS sequence"/>
</dbReference>
<evidence type="ECO:0008006" key="7">
    <source>
        <dbReference type="Google" id="ProtNLM"/>
    </source>
</evidence>
<dbReference type="AlphaFoldDB" id="A0A6V8NR14"/>
<dbReference type="EMBL" id="BLRZ01000090">
    <property type="protein sequence ID" value="GFP30679.1"/>
    <property type="molecule type" value="Genomic_DNA"/>
</dbReference>
<name>A0A6V8NR14_9ACTN</name>
<evidence type="ECO:0000313" key="5">
    <source>
        <dbReference type="Proteomes" id="UP000585609"/>
    </source>
</evidence>
<dbReference type="Proteomes" id="UP000561271">
    <property type="component" value="Unassembled WGS sequence"/>
</dbReference>
<evidence type="ECO:0000313" key="6">
    <source>
        <dbReference type="Proteomes" id="UP000588083"/>
    </source>
</evidence>
<accession>A0A6V8NR14</accession>
<evidence type="ECO:0000313" key="4">
    <source>
        <dbReference type="Proteomes" id="UP000561271"/>
    </source>
</evidence>
<dbReference type="EMBL" id="BLRW01000012">
    <property type="protein sequence ID" value="GFP22715.1"/>
    <property type="molecule type" value="Genomic_DNA"/>
</dbReference>
<dbReference type="InterPro" id="IPR029063">
    <property type="entry name" value="SAM-dependent_MTases_sf"/>
</dbReference>
<evidence type="ECO:0000313" key="2">
    <source>
        <dbReference type="EMBL" id="GFP30679.1"/>
    </source>
</evidence>
<protein>
    <recommendedName>
        <fullName evidence="7">Methyltransferase domain-containing protein</fullName>
    </recommendedName>
</protein>
<organism evidence="1 5">
    <name type="scientific">Candidatus Hakubella thermalkaliphila</name>
    <dbReference type="NCBI Taxonomy" id="2754717"/>
    <lineage>
        <taxon>Bacteria</taxon>
        <taxon>Bacillati</taxon>
        <taxon>Actinomycetota</taxon>
        <taxon>Actinomycetota incertae sedis</taxon>
        <taxon>Candidatus Hakubellales</taxon>
        <taxon>Candidatus Hakubellaceae</taxon>
        <taxon>Candidatus Hakubella</taxon>
    </lineage>
</organism>
<dbReference type="Pfam" id="PF13489">
    <property type="entry name" value="Methyltransf_23"/>
    <property type="match status" value="1"/>
</dbReference>
<keyword evidence="6" id="KW-1185">Reference proteome</keyword>
<dbReference type="EMBL" id="BLSC01000300">
    <property type="protein sequence ID" value="GFP38056.1"/>
    <property type="molecule type" value="Genomic_DNA"/>
</dbReference>
<comment type="caution">
    <text evidence="1">The sequence shown here is derived from an EMBL/GenBank/DDBJ whole genome shotgun (WGS) entry which is preliminary data.</text>
</comment>
<dbReference type="Proteomes" id="UP000585609">
    <property type="component" value="Unassembled WGS sequence"/>
</dbReference>
<reference evidence="4 5" key="1">
    <citation type="journal article" date="2020" name="Front. Microbiol.">
        <title>Single-cell genomics of novel Actinobacteria with the Wood-Ljungdahl pathway discovered in a serpentinizing system.</title>
        <authorList>
            <person name="Merino N."/>
            <person name="Kawai M."/>
            <person name="Boyd E.S."/>
            <person name="Colman D.R."/>
            <person name="McGlynn S.E."/>
            <person name="Nealson K.H."/>
            <person name="Kurokawa K."/>
            <person name="Hongoh Y."/>
        </authorList>
    </citation>
    <scope>NUCLEOTIDE SEQUENCE [LARGE SCALE GENOMIC DNA]</scope>
    <source>
        <strain evidence="1 5">S09_30</strain>
        <strain evidence="2 6">S34</strain>
        <strain evidence="3 4">S44</strain>
    </source>
</reference>
<proteinExistence type="predicted"/>
<dbReference type="SUPFAM" id="SSF53335">
    <property type="entry name" value="S-adenosyl-L-methionine-dependent methyltransferases"/>
    <property type="match status" value="1"/>
</dbReference>
<evidence type="ECO:0000313" key="1">
    <source>
        <dbReference type="EMBL" id="GFP22715.1"/>
    </source>
</evidence>